<dbReference type="HOGENOM" id="CLU_586230_0_0_0"/>
<dbReference type="STRING" id="765420.OSCT_2833"/>
<dbReference type="GO" id="GO:0046983">
    <property type="term" value="F:protein dimerization activity"/>
    <property type="evidence" value="ECO:0007669"/>
    <property type="project" value="InterPro"/>
</dbReference>
<comment type="caution">
    <text evidence="6">The sequence shown here is derived from an EMBL/GenBank/DDBJ whole genome shotgun (WGS) entry which is preliminary data.</text>
</comment>
<keyword evidence="2 6" id="KW-0418">Kinase</keyword>
<feature type="transmembrane region" description="Helical" evidence="4">
    <location>
        <begin position="16"/>
        <end position="34"/>
    </location>
</feature>
<dbReference type="Gene3D" id="3.30.450.40">
    <property type="match status" value="1"/>
</dbReference>
<name>E1IHN2_9CHLR</name>
<reference evidence="6 7" key="1">
    <citation type="journal article" date="2011" name="J. Bacteriol.">
        <title>Draft genome sequence of the anoxygenic filamentous phototrophic bacterium Oscillochloris trichoides subsp. DG-6.</title>
        <authorList>
            <person name="Kuznetsov B.B."/>
            <person name="Ivanovsky R.N."/>
            <person name="Keppen O.I."/>
            <person name="Sukhacheva M.V."/>
            <person name="Bumazhkin B.K."/>
            <person name="Patutina E.O."/>
            <person name="Beletsky A.V."/>
            <person name="Mardanov A.V."/>
            <person name="Baslerov R.V."/>
            <person name="Panteleeva A.N."/>
            <person name="Kolganova T.V."/>
            <person name="Ravin N.V."/>
            <person name="Skryabin K.G."/>
        </authorList>
    </citation>
    <scope>NUCLEOTIDE SEQUENCE [LARGE SCALE GENOMIC DNA]</scope>
    <source>
        <strain evidence="6 7">DG-6</strain>
    </source>
</reference>
<keyword evidence="4" id="KW-0812">Transmembrane</keyword>
<accession>E1IHN2</accession>
<keyword evidence="1" id="KW-0808">Transferase</keyword>
<evidence type="ECO:0000256" key="3">
    <source>
        <dbReference type="ARBA" id="ARBA00023012"/>
    </source>
</evidence>
<dbReference type="InterPro" id="IPR029016">
    <property type="entry name" value="GAF-like_dom_sf"/>
</dbReference>
<dbReference type="Gene3D" id="3.30.565.10">
    <property type="entry name" value="Histidine kinase-like ATPase, C-terminal domain"/>
    <property type="match status" value="1"/>
</dbReference>
<dbReference type="AlphaFoldDB" id="E1IHN2"/>
<keyword evidence="4" id="KW-0472">Membrane</keyword>
<evidence type="ECO:0000313" key="6">
    <source>
        <dbReference type="EMBL" id="EFO79331.1"/>
    </source>
</evidence>
<dbReference type="InterPro" id="IPR036890">
    <property type="entry name" value="HATPase_C_sf"/>
</dbReference>
<evidence type="ECO:0000313" key="7">
    <source>
        <dbReference type="Proteomes" id="UP000054010"/>
    </source>
</evidence>
<evidence type="ECO:0000259" key="5">
    <source>
        <dbReference type="PROSITE" id="PS50109"/>
    </source>
</evidence>
<dbReference type="GO" id="GO:0016020">
    <property type="term" value="C:membrane"/>
    <property type="evidence" value="ECO:0007669"/>
    <property type="project" value="InterPro"/>
</dbReference>
<dbReference type="InterPro" id="IPR050482">
    <property type="entry name" value="Sensor_HK_TwoCompSys"/>
</dbReference>
<dbReference type="SMART" id="SM00387">
    <property type="entry name" value="HATPase_c"/>
    <property type="match status" value="1"/>
</dbReference>
<gene>
    <name evidence="6" type="ORF">OSCT_2833</name>
</gene>
<sequence length="462" mass="51610">MPLPEPRDTIQVLRSLRWPLAAVIGLVFAVLRLFETLFIQGGIDSPLRDTLDPLFWGLLAGVAIWMVLSWAAAQEYRRRSNETAMLSELRRSTIRLEQLYELNQRIASSVTLDEVLDYAITLPARLIGASAAALVLYDEQGHPLLARSVGMSREALQAARASFGLLPSPPDLSRPQLYRHAQSAVVTLPLAEGDDAPVGWIEAYLNDLHLPDERVEEDHLSAESATLLITVAGELAEAVQGSRRRTRAIASVAALEQAIMAERTRIARDLHDGVAQSLAFMRMRIDLWEEWLEHDTQRLSEEFRNFKANLRLQIEELRRAIFALRPFELSQLGFSGAMHRFVDEFADQQGWDLHLDLADLPPDLSPALELAAFRFVQEGLTNAAKHAQASSLTVILRQIDAGLQIIVRDDGIGFNPGEDDNRPSSHLGLRQMRERAAALDGRLTVISRPGAGTELRVWLPLW</sequence>
<dbReference type="CDD" id="cd16917">
    <property type="entry name" value="HATPase_UhpB-NarQ-NarX-like"/>
    <property type="match status" value="1"/>
</dbReference>
<dbReference type="Proteomes" id="UP000054010">
    <property type="component" value="Unassembled WGS sequence"/>
</dbReference>
<evidence type="ECO:0000256" key="4">
    <source>
        <dbReference type="SAM" id="Phobius"/>
    </source>
</evidence>
<dbReference type="InterPro" id="IPR011712">
    <property type="entry name" value="Sig_transdc_His_kin_sub3_dim/P"/>
</dbReference>
<dbReference type="InterPro" id="IPR003594">
    <property type="entry name" value="HATPase_dom"/>
</dbReference>
<evidence type="ECO:0000256" key="2">
    <source>
        <dbReference type="ARBA" id="ARBA00022777"/>
    </source>
</evidence>
<dbReference type="PROSITE" id="PS50109">
    <property type="entry name" value="HIS_KIN"/>
    <property type="match status" value="1"/>
</dbReference>
<dbReference type="EMBL" id="ADVR01000117">
    <property type="protein sequence ID" value="EFO79331.1"/>
    <property type="molecule type" value="Genomic_DNA"/>
</dbReference>
<keyword evidence="7" id="KW-1185">Reference proteome</keyword>
<dbReference type="Pfam" id="PF02518">
    <property type="entry name" value="HATPase_c"/>
    <property type="match status" value="1"/>
</dbReference>
<dbReference type="GO" id="GO:0000155">
    <property type="term" value="F:phosphorelay sensor kinase activity"/>
    <property type="evidence" value="ECO:0007669"/>
    <property type="project" value="InterPro"/>
</dbReference>
<feature type="domain" description="Histidine kinase" evidence="5">
    <location>
        <begin position="374"/>
        <end position="462"/>
    </location>
</feature>
<dbReference type="InterPro" id="IPR005467">
    <property type="entry name" value="His_kinase_dom"/>
</dbReference>
<dbReference type="OrthoDB" id="199946at2"/>
<feature type="transmembrane region" description="Helical" evidence="4">
    <location>
        <begin position="54"/>
        <end position="73"/>
    </location>
</feature>
<evidence type="ECO:0000256" key="1">
    <source>
        <dbReference type="ARBA" id="ARBA00022679"/>
    </source>
</evidence>
<keyword evidence="3" id="KW-0902">Two-component regulatory system</keyword>
<dbReference type="PANTHER" id="PTHR24421:SF57">
    <property type="entry name" value="HISTIDINE KINASE DIMERISATION AND PHOSPHOACCEPTOR REGION"/>
    <property type="match status" value="1"/>
</dbReference>
<dbReference type="PANTHER" id="PTHR24421">
    <property type="entry name" value="NITRATE/NITRITE SENSOR PROTEIN NARX-RELATED"/>
    <property type="match status" value="1"/>
</dbReference>
<dbReference type="Pfam" id="PF07730">
    <property type="entry name" value="HisKA_3"/>
    <property type="match status" value="1"/>
</dbReference>
<protein>
    <submittedName>
        <fullName evidence="6">Histidine kinase</fullName>
    </submittedName>
</protein>
<keyword evidence="4" id="KW-1133">Transmembrane helix</keyword>
<proteinExistence type="predicted"/>
<dbReference type="eggNOG" id="COG4585">
    <property type="taxonomic scope" value="Bacteria"/>
</dbReference>
<organism evidence="6 7">
    <name type="scientific">Oscillochloris trichoides DG-6</name>
    <dbReference type="NCBI Taxonomy" id="765420"/>
    <lineage>
        <taxon>Bacteria</taxon>
        <taxon>Bacillati</taxon>
        <taxon>Chloroflexota</taxon>
        <taxon>Chloroflexia</taxon>
        <taxon>Chloroflexales</taxon>
        <taxon>Chloroflexineae</taxon>
        <taxon>Oscillochloridaceae</taxon>
        <taxon>Oscillochloris</taxon>
    </lineage>
</organism>
<dbReference type="SUPFAM" id="SSF55781">
    <property type="entry name" value="GAF domain-like"/>
    <property type="match status" value="1"/>
</dbReference>
<dbReference type="Gene3D" id="1.20.5.1930">
    <property type="match status" value="1"/>
</dbReference>
<dbReference type="SUPFAM" id="SSF55874">
    <property type="entry name" value="ATPase domain of HSP90 chaperone/DNA topoisomerase II/histidine kinase"/>
    <property type="match status" value="1"/>
</dbReference>